<dbReference type="RefSeq" id="WP_159455577.1">
    <property type="nucleotide sequence ID" value="NZ_FWZT01000021.1"/>
</dbReference>
<dbReference type="Proteomes" id="UP000192907">
    <property type="component" value="Unassembled WGS sequence"/>
</dbReference>
<keyword evidence="2" id="KW-1185">Reference proteome</keyword>
<name>A0A1Y6CFD6_9BACT</name>
<organism evidence="1 2">
    <name type="scientific">Pseudobacteriovorax antillogorgiicola</name>
    <dbReference type="NCBI Taxonomy" id="1513793"/>
    <lineage>
        <taxon>Bacteria</taxon>
        <taxon>Pseudomonadati</taxon>
        <taxon>Bdellovibrionota</taxon>
        <taxon>Oligoflexia</taxon>
        <taxon>Oligoflexales</taxon>
        <taxon>Pseudobacteriovoracaceae</taxon>
        <taxon>Pseudobacteriovorax</taxon>
    </lineage>
</organism>
<sequence>MKQNALKVVDLEVSEIARQWEDMETAIAADARIAAEAYVKSAKVDLGGE</sequence>
<dbReference type="AlphaFoldDB" id="A0A1Y6CFD6"/>
<dbReference type="EMBL" id="FWZT01000021">
    <property type="protein sequence ID" value="SMF62040.1"/>
    <property type="molecule type" value="Genomic_DNA"/>
</dbReference>
<evidence type="ECO:0000313" key="2">
    <source>
        <dbReference type="Proteomes" id="UP000192907"/>
    </source>
</evidence>
<accession>A0A1Y6CFD6</accession>
<dbReference type="STRING" id="1513793.SAMN06296036_12124"/>
<protein>
    <submittedName>
        <fullName evidence="1">Uncharacterized protein</fullName>
    </submittedName>
</protein>
<reference evidence="2" key="1">
    <citation type="submission" date="2017-04" db="EMBL/GenBank/DDBJ databases">
        <authorList>
            <person name="Varghese N."/>
            <person name="Submissions S."/>
        </authorList>
    </citation>
    <scope>NUCLEOTIDE SEQUENCE [LARGE SCALE GENOMIC DNA]</scope>
    <source>
        <strain evidence="2">RKEM611</strain>
    </source>
</reference>
<proteinExistence type="predicted"/>
<gene>
    <name evidence="1" type="ORF">SAMN06296036_12124</name>
</gene>
<evidence type="ECO:0000313" key="1">
    <source>
        <dbReference type="EMBL" id="SMF62040.1"/>
    </source>
</evidence>